<name>A0A4R0RZC8_9APHY</name>
<keyword evidence="10" id="KW-0443">Lipid metabolism</keyword>
<keyword evidence="3" id="KW-0444">Lipid biosynthesis</keyword>
<dbReference type="PANTHER" id="PTHR21257">
    <property type="entry name" value="DELTA(14)-STEROL REDUCTASE"/>
    <property type="match status" value="1"/>
</dbReference>
<evidence type="ECO:0000256" key="5">
    <source>
        <dbReference type="ARBA" id="ARBA00022857"/>
    </source>
</evidence>
<evidence type="ECO:0000256" key="17">
    <source>
        <dbReference type="SAM" id="MobiDB-lite"/>
    </source>
</evidence>
<evidence type="ECO:0000256" key="8">
    <source>
        <dbReference type="ARBA" id="ARBA00023002"/>
    </source>
</evidence>
<comment type="caution">
    <text evidence="19">The sequence shown here is derived from an EMBL/GenBank/DDBJ whole genome shotgun (WGS) entry which is preliminary data.</text>
</comment>
<comment type="subcellular location">
    <subcellularLocation>
        <location evidence="1">Membrane</location>
        <topology evidence="1">Multi-pass membrane protein</topology>
    </subcellularLocation>
</comment>
<evidence type="ECO:0000256" key="15">
    <source>
        <dbReference type="ARBA" id="ARBA00038892"/>
    </source>
</evidence>
<evidence type="ECO:0000256" key="13">
    <source>
        <dbReference type="ARBA" id="ARBA00023221"/>
    </source>
</evidence>
<evidence type="ECO:0000256" key="3">
    <source>
        <dbReference type="ARBA" id="ARBA00022516"/>
    </source>
</evidence>
<feature type="transmembrane region" description="Helical" evidence="18">
    <location>
        <begin position="235"/>
        <end position="254"/>
    </location>
</feature>
<comment type="pathway">
    <text evidence="14">Steroid metabolism; ergosterol biosynthesis.</text>
</comment>
<keyword evidence="4 18" id="KW-0812">Transmembrane</keyword>
<evidence type="ECO:0000313" key="19">
    <source>
        <dbReference type="EMBL" id="TCD71829.1"/>
    </source>
</evidence>
<protein>
    <recommendedName>
        <fullName evidence="15">Delta(24(24(1)))-sterol reductase</fullName>
        <ecNumber evidence="15">1.3.1.71</ecNumber>
    </recommendedName>
</protein>
<comment type="similarity">
    <text evidence="2">Belongs to the ERG4/ERG24 family.</text>
</comment>
<evidence type="ECO:0000256" key="6">
    <source>
        <dbReference type="ARBA" id="ARBA00022955"/>
    </source>
</evidence>
<feature type="transmembrane region" description="Helical" evidence="18">
    <location>
        <begin position="333"/>
        <end position="352"/>
    </location>
</feature>
<evidence type="ECO:0000256" key="2">
    <source>
        <dbReference type="ARBA" id="ARBA00005402"/>
    </source>
</evidence>
<keyword evidence="13" id="KW-0753">Steroid metabolism</keyword>
<comment type="catalytic activity">
    <reaction evidence="16">
        <text>ergosterol + NADP(+) = ergosta-5,7,22,24(28)-tetraen-3beta-ol + NADPH + H(+)</text>
        <dbReference type="Rhea" id="RHEA:18501"/>
        <dbReference type="ChEBI" id="CHEBI:15378"/>
        <dbReference type="ChEBI" id="CHEBI:16933"/>
        <dbReference type="ChEBI" id="CHEBI:18249"/>
        <dbReference type="ChEBI" id="CHEBI:57783"/>
        <dbReference type="ChEBI" id="CHEBI:58349"/>
        <dbReference type="EC" id="1.3.1.71"/>
    </reaction>
    <physiologicalReaction direction="right-to-left" evidence="16">
        <dbReference type="Rhea" id="RHEA:18503"/>
    </physiologicalReaction>
</comment>
<proteinExistence type="inferred from homology"/>
<evidence type="ECO:0000256" key="9">
    <source>
        <dbReference type="ARBA" id="ARBA00023011"/>
    </source>
</evidence>
<dbReference type="GO" id="GO:0006696">
    <property type="term" value="P:ergosterol biosynthetic process"/>
    <property type="evidence" value="ECO:0007669"/>
    <property type="project" value="TreeGrafter"/>
</dbReference>
<dbReference type="Gene3D" id="1.20.120.1630">
    <property type="match status" value="1"/>
</dbReference>
<keyword evidence="12" id="KW-1207">Sterol metabolism</keyword>
<keyword evidence="20" id="KW-1185">Reference proteome</keyword>
<sequence length="486" mass="55709">MSQKTDGLRHRAQNGSSTGNANGNTSGPTDEGKKIDQKLDQHLEYEFGGPWGVVAIMTGFPILMYYLWICLVFYDGQLTFPNSVDDIQPFFGRMWEHIAQDASPSWYAWKVYGGLMLYQLVLAWIVPGFMQEGLPVPSLGYKTLMYKCNALGCLYITWATAAALHYFHIFRLTEIIDNFGHLMTVAMIVGFSVSFGMYFLTVATGNQIRMSGNFIYDVFMGAVLNPRIGPIDMKMWLEVRIPWVLVFFMAVSGACKQYEQYGYVTPNMAFMCLATWLYLNACGKGEECIPQTWDMFHEKWGFLVIFWNFAGVPFSYIYSVVYMASHDPSKYQFSTPTYVALFGTLLTAYYIWDTSMSQKSRFKMQTQGITTFRNTFPQLPGGTLRDPKFIQTAHGNRLLIDGWWAYSRKPNYVADWIMSLSWGLCIGTASPIPYFYSVFFIAVLVHRLQNWLRRSLSRFAPREASTAFVSSNFRVGLKKQHQLKFL</sequence>
<organism evidence="19 20">
    <name type="scientific">Steccherinum ochraceum</name>
    <dbReference type="NCBI Taxonomy" id="92696"/>
    <lineage>
        <taxon>Eukaryota</taxon>
        <taxon>Fungi</taxon>
        <taxon>Dikarya</taxon>
        <taxon>Basidiomycota</taxon>
        <taxon>Agaricomycotina</taxon>
        <taxon>Agaricomycetes</taxon>
        <taxon>Polyporales</taxon>
        <taxon>Steccherinaceae</taxon>
        <taxon>Steccherinum</taxon>
    </lineage>
</organism>
<evidence type="ECO:0000256" key="18">
    <source>
        <dbReference type="SAM" id="Phobius"/>
    </source>
</evidence>
<keyword evidence="11 18" id="KW-0472">Membrane</keyword>
<dbReference type="PANTHER" id="PTHR21257:SF31">
    <property type="entry name" value="DELTA(24(24(1)))-STEROL REDUCTASE ERG4"/>
    <property type="match status" value="1"/>
</dbReference>
<accession>A0A4R0RZC8</accession>
<feature type="region of interest" description="Disordered" evidence="17">
    <location>
        <begin position="1"/>
        <end position="33"/>
    </location>
</feature>
<evidence type="ECO:0000256" key="7">
    <source>
        <dbReference type="ARBA" id="ARBA00022989"/>
    </source>
</evidence>
<keyword evidence="8" id="KW-0560">Oxidoreductase</keyword>
<dbReference type="InterPro" id="IPR001171">
    <property type="entry name" value="ERG24_DHCR-like"/>
</dbReference>
<reference evidence="19 20" key="1">
    <citation type="submission" date="2018-11" db="EMBL/GenBank/DDBJ databases">
        <title>Genome assembly of Steccherinum ochraceum LE-BIN_3174, the white-rot fungus of the Steccherinaceae family (The Residual Polyporoid clade, Polyporales, Basidiomycota).</title>
        <authorList>
            <person name="Fedorova T.V."/>
            <person name="Glazunova O.A."/>
            <person name="Landesman E.O."/>
            <person name="Moiseenko K.V."/>
            <person name="Psurtseva N.V."/>
            <person name="Savinova O.S."/>
            <person name="Shakhova N.V."/>
            <person name="Tyazhelova T.V."/>
            <person name="Vasina D.V."/>
        </authorList>
    </citation>
    <scope>NUCLEOTIDE SEQUENCE [LARGE SCALE GENOMIC DNA]</scope>
    <source>
        <strain evidence="19 20">LE-BIN_3174</strain>
    </source>
</reference>
<keyword evidence="9" id="KW-0756">Sterol biosynthesis</keyword>
<keyword evidence="7 18" id="KW-1133">Transmembrane helix</keyword>
<feature type="transmembrane region" description="Helical" evidence="18">
    <location>
        <begin position="300"/>
        <end position="321"/>
    </location>
</feature>
<evidence type="ECO:0000256" key="16">
    <source>
        <dbReference type="ARBA" id="ARBA00048918"/>
    </source>
</evidence>
<keyword evidence="6" id="KW-0752">Steroid biosynthesis</keyword>
<evidence type="ECO:0000256" key="4">
    <source>
        <dbReference type="ARBA" id="ARBA00022692"/>
    </source>
</evidence>
<feature type="transmembrane region" description="Helical" evidence="18">
    <location>
        <begin position="150"/>
        <end position="167"/>
    </location>
</feature>
<evidence type="ECO:0000256" key="10">
    <source>
        <dbReference type="ARBA" id="ARBA00023098"/>
    </source>
</evidence>
<evidence type="ECO:0000256" key="11">
    <source>
        <dbReference type="ARBA" id="ARBA00023136"/>
    </source>
</evidence>
<feature type="transmembrane region" description="Helical" evidence="18">
    <location>
        <begin position="111"/>
        <end position="130"/>
    </location>
</feature>
<feature type="transmembrane region" description="Helical" evidence="18">
    <location>
        <begin position="51"/>
        <end position="74"/>
    </location>
</feature>
<feature type="transmembrane region" description="Helical" evidence="18">
    <location>
        <begin position="179"/>
        <end position="200"/>
    </location>
</feature>
<evidence type="ECO:0000256" key="12">
    <source>
        <dbReference type="ARBA" id="ARBA00023166"/>
    </source>
</evidence>
<dbReference type="OrthoDB" id="5326588at2759"/>
<dbReference type="GO" id="GO:0005789">
    <property type="term" value="C:endoplasmic reticulum membrane"/>
    <property type="evidence" value="ECO:0007669"/>
    <property type="project" value="TreeGrafter"/>
</dbReference>
<dbReference type="GO" id="GO:0000246">
    <property type="term" value="F:Delta24(24-1) sterol reductase activity"/>
    <property type="evidence" value="ECO:0007669"/>
    <property type="project" value="UniProtKB-EC"/>
</dbReference>
<dbReference type="Proteomes" id="UP000292702">
    <property type="component" value="Unassembled WGS sequence"/>
</dbReference>
<dbReference type="AlphaFoldDB" id="A0A4R0RZC8"/>
<dbReference type="Pfam" id="PF01222">
    <property type="entry name" value="ERG4_ERG24"/>
    <property type="match status" value="1"/>
</dbReference>
<dbReference type="EC" id="1.3.1.71" evidence="15"/>
<evidence type="ECO:0000256" key="14">
    <source>
        <dbReference type="ARBA" id="ARBA00029435"/>
    </source>
</evidence>
<dbReference type="EMBL" id="RWJN01000002">
    <property type="protein sequence ID" value="TCD71829.1"/>
    <property type="molecule type" value="Genomic_DNA"/>
</dbReference>
<keyword evidence="5" id="KW-0521">NADP</keyword>
<feature type="transmembrane region" description="Helical" evidence="18">
    <location>
        <begin position="260"/>
        <end position="279"/>
    </location>
</feature>
<feature type="compositionally biased region" description="Low complexity" evidence="17">
    <location>
        <begin position="14"/>
        <end position="29"/>
    </location>
</feature>
<dbReference type="STRING" id="92696.A0A4R0RZC8"/>
<gene>
    <name evidence="19" type="primary">ERG4_2</name>
    <name evidence="19" type="ORF">EIP91_003172</name>
</gene>
<dbReference type="PROSITE" id="PS01017">
    <property type="entry name" value="STEROL_REDUCT_1"/>
    <property type="match status" value="1"/>
</dbReference>
<evidence type="ECO:0000256" key="1">
    <source>
        <dbReference type="ARBA" id="ARBA00004141"/>
    </source>
</evidence>
<dbReference type="InterPro" id="IPR018083">
    <property type="entry name" value="Sterol_reductase_CS"/>
</dbReference>
<evidence type="ECO:0000313" key="20">
    <source>
        <dbReference type="Proteomes" id="UP000292702"/>
    </source>
</evidence>